<sequence>MSSSHSSRKVRTFFAAALLACATASAATVSASPVVKPAAVTTHASAHAATPVSYEAKSAALSDVQGMTKHEAAVTAPSAMRRHLPAAAESGYDTNARTENKISPLSPVTPTSPITPSIDLPSIIPSQPAPGAGQTTDAYAVRTDFGKSNLHKWSSVYGMDTPWDENDVTDTKNFKSSTIAFLDTLNTLAQSAGVSFVLTGGAEYGYHAHGTYSHENGYKVDISDSGVYAGTTAYRVLTEALAPFKHHLSHEWSNNHYDITIYPADYKGSYSGADHDNSGDDE</sequence>
<dbReference type="PATRIC" id="fig|500635.8.peg.962"/>
<dbReference type="Proteomes" id="UP000003671">
    <property type="component" value="Unassembled WGS sequence"/>
</dbReference>
<gene>
    <name evidence="2" type="ORF">MITSMUL_03566</name>
</gene>
<keyword evidence="1" id="KW-0732">Signal</keyword>
<evidence type="ECO:0000313" key="2">
    <source>
        <dbReference type="EMBL" id="EEX69517.1"/>
    </source>
</evidence>
<reference evidence="2" key="1">
    <citation type="submission" date="2009-09" db="EMBL/GenBank/DDBJ databases">
        <authorList>
            <person name="Weinstock G."/>
            <person name="Sodergren E."/>
            <person name="Clifton S."/>
            <person name="Fulton L."/>
            <person name="Fulton B."/>
            <person name="Courtney L."/>
            <person name="Fronick C."/>
            <person name="Harrison M."/>
            <person name="Strong C."/>
            <person name="Farmer C."/>
            <person name="Delahaunty K."/>
            <person name="Markovic C."/>
            <person name="Hall O."/>
            <person name="Minx P."/>
            <person name="Tomlinson C."/>
            <person name="Mitreva M."/>
            <person name="Nelson J."/>
            <person name="Hou S."/>
            <person name="Wollam A."/>
            <person name="Pepin K.H."/>
            <person name="Johnson M."/>
            <person name="Bhonagiri V."/>
            <person name="Nash W.E."/>
            <person name="Warren W."/>
            <person name="Chinwalla A."/>
            <person name="Mardis E.R."/>
            <person name="Wilson R.K."/>
        </authorList>
    </citation>
    <scope>NUCLEOTIDE SEQUENCE [LARGE SCALE GENOMIC DNA]</scope>
    <source>
        <strain evidence="2">DSM 20544</strain>
    </source>
</reference>
<dbReference type="AlphaFoldDB" id="C9KK67"/>
<protein>
    <recommendedName>
        <fullName evidence="4">Alginate biosynthesis protein AlgP</fullName>
    </recommendedName>
</protein>
<dbReference type="eggNOG" id="ENOG503265R">
    <property type="taxonomic scope" value="Bacteria"/>
</dbReference>
<proteinExistence type="predicted"/>
<name>C9KK67_9FIRM</name>
<feature type="chain" id="PRO_5002997662" description="Alginate biosynthesis protein AlgP" evidence="1">
    <location>
        <begin position="27"/>
        <end position="282"/>
    </location>
</feature>
<dbReference type="EMBL" id="ABWK02000009">
    <property type="protein sequence ID" value="EEX69517.1"/>
    <property type="molecule type" value="Genomic_DNA"/>
</dbReference>
<feature type="signal peptide" evidence="1">
    <location>
        <begin position="1"/>
        <end position="26"/>
    </location>
</feature>
<comment type="caution">
    <text evidence="2">The sequence shown here is derived from an EMBL/GenBank/DDBJ whole genome shotgun (WGS) entry which is preliminary data.</text>
</comment>
<dbReference type="HOGENOM" id="CLU_986302_0_0_9"/>
<evidence type="ECO:0000313" key="3">
    <source>
        <dbReference type="Proteomes" id="UP000003671"/>
    </source>
</evidence>
<organism evidence="2 3">
    <name type="scientific">Mitsuokella multacida DSM 20544</name>
    <dbReference type="NCBI Taxonomy" id="500635"/>
    <lineage>
        <taxon>Bacteria</taxon>
        <taxon>Bacillati</taxon>
        <taxon>Bacillota</taxon>
        <taxon>Negativicutes</taxon>
        <taxon>Selenomonadales</taxon>
        <taxon>Selenomonadaceae</taxon>
        <taxon>Mitsuokella</taxon>
    </lineage>
</organism>
<evidence type="ECO:0000256" key="1">
    <source>
        <dbReference type="SAM" id="SignalP"/>
    </source>
</evidence>
<evidence type="ECO:0008006" key="4">
    <source>
        <dbReference type="Google" id="ProtNLM"/>
    </source>
</evidence>
<accession>C9KK67</accession>
<keyword evidence="3" id="KW-1185">Reference proteome</keyword>